<name>A0A5B9QRV7_9BACT</name>
<feature type="domain" description="UspA" evidence="2">
    <location>
        <begin position="1"/>
        <end position="116"/>
    </location>
</feature>
<dbReference type="Pfam" id="PF00582">
    <property type="entry name" value="Usp"/>
    <property type="match status" value="2"/>
</dbReference>
<comment type="similarity">
    <text evidence="1">Belongs to the universal stress protein A family.</text>
</comment>
<dbReference type="Gene3D" id="3.40.50.12370">
    <property type="match status" value="1"/>
</dbReference>
<accession>A0A5B9QRV7</accession>
<dbReference type="PANTHER" id="PTHR46268">
    <property type="entry name" value="STRESS RESPONSE PROTEIN NHAX"/>
    <property type="match status" value="1"/>
</dbReference>
<protein>
    <submittedName>
        <fullName evidence="3">Universal stress protein family protein</fullName>
    </submittedName>
</protein>
<feature type="domain" description="UspA" evidence="2">
    <location>
        <begin position="202"/>
        <end position="272"/>
    </location>
</feature>
<keyword evidence="4" id="KW-1185">Reference proteome</keyword>
<dbReference type="RefSeq" id="WP_148075153.1">
    <property type="nucleotide sequence ID" value="NZ_CP042913.1"/>
</dbReference>
<reference evidence="3 4" key="1">
    <citation type="submission" date="2019-08" db="EMBL/GenBank/DDBJ databases">
        <title>Deep-cultivation of Planctomycetes and their phenomic and genomic characterization uncovers novel biology.</title>
        <authorList>
            <person name="Wiegand S."/>
            <person name="Jogler M."/>
            <person name="Boedeker C."/>
            <person name="Pinto D."/>
            <person name="Vollmers J."/>
            <person name="Rivas-Marin E."/>
            <person name="Kohn T."/>
            <person name="Peeters S.H."/>
            <person name="Heuer A."/>
            <person name="Rast P."/>
            <person name="Oberbeckmann S."/>
            <person name="Bunk B."/>
            <person name="Jeske O."/>
            <person name="Meyerdierks A."/>
            <person name="Storesund J.E."/>
            <person name="Kallscheuer N."/>
            <person name="Luecker S."/>
            <person name="Lage O.M."/>
            <person name="Pohl T."/>
            <person name="Merkel B.J."/>
            <person name="Hornburger P."/>
            <person name="Mueller R.-W."/>
            <person name="Bruemmer F."/>
            <person name="Labrenz M."/>
            <person name="Spormann A.M."/>
            <person name="Op den Camp H."/>
            <person name="Overmann J."/>
            <person name="Amann R."/>
            <person name="Jetten M.S.M."/>
            <person name="Mascher T."/>
            <person name="Medema M.H."/>
            <person name="Devos D.P."/>
            <person name="Kaster A.-K."/>
            <person name="Ovreas L."/>
            <person name="Rohde M."/>
            <person name="Galperin M.Y."/>
            <person name="Jogler C."/>
        </authorList>
    </citation>
    <scope>NUCLEOTIDE SEQUENCE [LARGE SCALE GENOMIC DNA]</scope>
    <source>
        <strain evidence="3 4">Pr1d</strain>
    </source>
</reference>
<dbReference type="OrthoDB" id="9804721at2"/>
<gene>
    <name evidence="3" type="ORF">Pr1d_41880</name>
</gene>
<dbReference type="CDD" id="cd00293">
    <property type="entry name" value="USP-like"/>
    <property type="match status" value="1"/>
</dbReference>
<dbReference type="PRINTS" id="PR01438">
    <property type="entry name" value="UNVRSLSTRESS"/>
</dbReference>
<sequence length="275" mass="30547">MMKRILVGLGSLEYARSATAKAIELAKSHDAELTGLTLLDIDRLDDLGPIPMGAGEAARELKDSRIDRAKEIIRQEQEYFTAACEKAGVAFRLQNETGDPLSALVSLTRYHDLVICGLQSFFEHGVVDEPIDELAKLVQEGIRPLLAVAEKDRPINNVLIAYSGSMESAKTIKQFAHLRLWPKAKMKIVTFHDDREIGAERLAEVAQYCRAHGYEPETDWVAKPPIEALLPYAYDWGADLIVLGNSAKSLLLRRILGETALHVMRNSSLPLFLAQ</sequence>
<proteinExistence type="inferred from homology"/>
<dbReference type="Proteomes" id="UP000323917">
    <property type="component" value="Chromosome"/>
</dbReference>
<dbReference type="InterPro" id="IPR006016">
    <property type="entry name" value="UspA"/>
</dbReference>
<evidence type="ECO:0000259" key="2">
    <source>
        <dbReference type="Pfam" id="PF00582"/>
    </source>
</evidence>
<organism evidence="3 4">
    <name type="scientific">Bythopirellula goksoeyrii</name>
    <dbReference type="NCBI Taxonomy" id="1400387"/>
    <lineage>
        <taxon>Bacteria</taxon>
        <taxon>Pseudomonadati</taxon>
        <taxon>Planctomycetota</taxon>
        <taxon>Planctomycetia</taxon>
        <taxon>Pirellulales</taxon>
        <taxon>Lacipirellulaceae</taxon>
        <taxon>Bythopirellula</taxon>
    </lineage>
</organism>
<evidence type="ECO:0000313" key="4">
    <source>
        <dbReference type="Proteomes" id="UP000323917"/>
    </source>
</evidence>
<dbReference type="KEGG" id="bgok:Pr1d_41880"/>
<evidence type="ECO:0000256" key="1">
    <source>
        <dbReference type="ARBA" id="ARBA00008791"/>
    </source>
</evidence>
<dbReference type="PANTHER" id="PTHR46268:SF6">
    <property type="entry name" value="UNIVERSAL STRESS PROTEIN UP12"/>
    <property type="match status" value="1"/>
</dbReference>
<dbReference type="AlphaFoldDB" id="A0A5B9QRV7"/>
<dbReference type="InterPro" id="IPR006015">
    <property type="entry name" value="Universal_stress_UspA"/>
</dbReference>
<evidence type="ECO:0000313" key="3">
    <source>
        <dbReference type="EMBL" id="QEG36851.1"/>
    </source>
</evidence>
<dbReference type="SUPFAM" id="SSF52402">
    <property type="entry name" value="Adenine nucleotide alpha hydrolases-like"/>
    <property type="match status" value="2"/>
</dbReference>
<dbReference type="EMBL" id="CP042913">
    <property type="protein sequence ID" value="QEG36851.1"/>
    <property type="molecule type" value="Genomic_DNA"/>
</dbReference>